<keyword evidence="2" id="KW-1185">Reference proteome</keyword>
<evidence type="ECO:0000313" key="2">
    <source>
        <dbReference type="Proteomes" id="UP000320421"/>
    </source>
</evidence>
<dbReference type="Proteomes" id="UP000320421">
    <property type="component" value="Chromosome"/>
</dbReference>
<name>A0A517PMP5_9PLAN</name>
<proteinExistence type="predicted"/>
<organism evidence="1 2">
    <name type="scientific">Gimesia chilikensis</name>
    <dbReference type="NCBI Taxonomy" id="2605989"/>
    <lineage>
        <taxon>Bacteria</taxon>
        <taxon>Pseudomonadati</taxon>
        <taxon>Planctomycetota</taxon>
        <taxon>Planctomycetia</taxon>
        <taxon>Planctomycetales</taxon>
        <taxon>Planctomycetaceae</taxon>
        <taxon>Gimesia</taxon>
    </lineage>
</organism>
<protein>
    <submittedName>
        <fullName evidence="1">Uncharacterized protein</fullName>
    </submittedName>
</protein>
<dbReference type="RefSeq" id="WP_145183762.1">
    <property type="nucleotide sequence ID" value="NZ_CP036266.1"/>
</dbReference>
<reference evidence="1 2" key="1">
    <citation type="submission" date="2019-02" db="EMBL/GenBank/DDBJ databases">
        <title>Deep-cultivation of Planctomycetes and their phenomic and genomic characterization uncovers novel biology.</title>
        <authorList>
            <person name="Wiegand S."/>
            <person name="Jogler M."/>
            <person name="Boedeker C."/>
            <person name="Pinto D."/>
            <person name="Vollmers J."/>
            <person name="Rivas-Marin E."/>
            <person name="Kohn T."/>
            <person name="Peeters S.H."/>
            <person name="Heuer A."/>
            <person name="Rast P."/>
            <person name="Oberbeckmann S."/>
            <person name="Bunk B."/>
            <person name="Jeske O."/>
            <person name="Meyerdierks A."/>
            <person name="Storesund J.E."/>
            <person name="Kallscheuer N."/>
            <person name="Luecker S."/>
            <person name="Lage O.M."/>
            <person name="Pohl T."/>
            <person name="Merkel B.J."/>
            <person name="Hornburger P."/>
            <person name="Mueller R.-W."/>
            <person name="Bruemmer F."/>
            <person name="Labrenz M."/>
            <person name="Spormann A.M."/>
            <person name="Op den Camp H."/>
            <person name="Overmann J."/>
            <person name="Amann R."/>
            <person name="Jetten M.S.M."/>
            <person name="Mascher T."/>
            <person name="Medema M.H."/>
            <person name="Devos D.P."/>
            <person name="Kaster A.-K."/>
            <person name="Ovreas L."/>
            <person name="Rohde M."/>
            <person name="Galperin M.Y."/>
            <person name="Jogler C."/>
        </authorList>
    </citation>
    <scope>NUCLEOTIDE SEQUENCE [LARGE SCALE GENOMIC DNA]</scope>
    <source>
        <strain evidence="1 2">HG66A1</strain>
    </source>
</reference>
<evidence type="ECO:0000313" key="1">
    <source>
        <dbReference type="EMBL" id="QDT20649.1"/>
    </source>
</evidence>
<dbReference type="EMBL" id="CP036266">
    <property type="protein sequence ID" value="QDT20649.1"/>
    <property type="molecule type" value="Genomic_DNA"/>
</dbReference>
<dbReference type="AlphaFoldDB" id="A0A517PMP5"/>
<accession>A0A517PMP5</accession>
<gene>
    <name evidence="1" type="ORF">HG66A1_24370</name>
</gene>
<sequence>MKHREDQICKHCGRPWTLLGILENVESYWPELDVIRCLAPCCGVPETLKLENGLIRRGYVYAAGEPHFSDMEHYQVPGLTVVKSPESLKYSLHQKEVTVTKQTG</sequence>
<dbReference type="OrthoDB" id="9803151at2"/>